<comment type="caution">
    <text evidence="2">The sequence shown here is derived from an EMBL/GenBank/DDBJ whole genome shotgun (WGS) entry which is preliminary data.</text>
</comment>
<proteinExistence type="predicted"/>
<sequence length="356" mass="40238">MSATDSYDGKPRSLLAVLIHAYHPHTWRERGIFYAVGVLLATYLVVVGVLWFIWDNKPDLFDVREVALQMAGGDQAKLVPGYVTTATVIHTAQVMLDKPGGYLSNDRFPPGVFMDNVPNWEFGVLTELRDVARALRNDFSRSQTQSREDTDLQVAEPKFNFDNNSWILPASESEYRDGIAALQRYLNRLSDERRDDGQFYTRADNLRDYLATVEKRLGSLSQRLSASVGHIRVDTSLAGDPDARQSTPTPDERTVKTGWLEIDDHFYEARGYCWALINILKAIEVDFRDVLVNKNALVSLRQIIRELEPTQDHVWSPMILNGSGFGLFANHSLVMASYISRANAAIIDLRNLLMQG</sequence>
<evidence type="ECO:0000313" key="3">
    <source>
        <dbReference type="Proteomes" id="UP000246569"/>
    </source>
</evidence>
<reference evidence="2 3" key="1">
    <citation type="submission" date="2018-05" db="EMBL/GenBank/DDBJ databases">
        <title>Genomic Encyclopedia of Type Strains, Phase IV (KMG-IV): sequencing the most valuable type-strain genomes for metagenomic binning, comparative biology and taxonomic classification.</title>
        <authorList>
            <person name="Goeker M."/>
        </authorList>
    </citation>
    <scope>NUCLEOTIDE SEQUENCE [LARGE SCALE GENOMIC DNA]</scope>
    <source>
        <strain evidence="2 3">DSM 23606</strain>
    </source>
</reference>
<dbReference type="Pfam" id="PF10095">
    <property type="entry name" value="DUF2333"/>
    <property type="match status" value="1"/>
</dbReference>
<evidence type="ECO:0000313" key="2">
    <source>
        <dbReference type="EMBL" id="PWV59557.1"/>
    </source>
</evidence>
<dbReference type="OrthoDB" id="5821246at2"/>
<protein>
    <recommendedName>
        <fullName evidence="4">DUF2333 family protein</fullName>
    </recommendedName>
</protein>
<keyword evidence="1" id="KW-0472">Membrane</keyword>
<feature type="transmembrane region" description="Helical" evidence="1">
    <location>
        <begin position="32"/>
        <end position="54"/>
    </location>
</feature>
<evidence type="ECO:0008006" key="4">
    <source>
        <dbReference type="Google" id="ProtNLM"/>
    </source>
</evidence>
<dbReference type="RefSeq" id="WP_110019606.1">
    <property type="nucleotide sequence ID" value="NZ_QGTJ01000010.1"/>
</dbReference>
<dbReference type="PIRSF" id="PIRSF029693">
    <property type="entry name" value="UCP029693"/>
    <property type="match status" value="1"/>
</dbReference>
<evidence type="ECO:0000256" key="1">
    <source>
        <dbReference type="SAM" id="Phobius"/>
    </source>
</evidence>
<accession>A0A317MRY6</accession>
<organism evidence="2 3">
    <name type="scientific">Plasticicumulans acidivorans</name>
    <dbReference type="NCBI Taxonomy" id="886464"/>
    <lineage>
        <taxon>Bacteria</taxon>
        <taxon>Pseudomonadati</taxon>
        <taxon>Pseudomonadota</taxon>
        <taxon>Gammaproteobacteria</taxon>
        <taxon>Candidatus Competibacteraceae</taxon>
        <taxon>Plasticicumulans</taxon>
    </lineage>
</organism>
<keyword evidence="3" id="KW-1185">Reference proteome</keyword>
<keyword evidence="1" id="KW-0812">Transmembrane</keyword>
<dbReference type="Proteomes" id="UP000246569">
    <property type="component" value="Unassembled WGS sequence"/>
</dbReference>
<gene>
    <name evidence="2" type="ORF">C7443_110102</name>
</gene>
<dbReference type="InterPro" id="IPR016936">
    <property type="entry name" value="UCP029693"/>
</dbReference>
<name>A0A317MRY6_9GAMM</name>
<dbReference type="EMBL" id="QGTJ01000010">
    <property type="protein sequence ID" value="PWV59557.1"/>
    <property type="molecule type" value="Genomic_DNA"/>
</dbReference>
<dbReference type="AlphaFoldDB" id="A0A317MRY6"/>
<keyword evidence="1" id="KW-1133">Transmembrane helix</keyword>